<dbReference type="OrthoDB" id="3269752at2759"/>
<keyword evidence="3" id="KW-1185">Reference proteome</keyword>
<dbReference type="AlphaFoldDB" id="A0A1Y2I919"/>
<feature type="region of interest" description="Disordered" evidence="1">
    <location>
        <begin position="29"/>
        <end position="161"/>
    </location>
</feature>
<protein>
    <submittedName>
        <fullName evidence="2">Uncharacterized protein</fullName>
    </submittedName>
</protein>
<organism evidence="2 3">
    <name type="scientific">Trametes coccinea (strain BRFM310)</name>
    <name type="common">Pycnoporus coccineus</name>
    <dbReference type="NCBI Taxonomy" id="1353009"/>
    <lineage>
        <taxon>Eukaryota</taxon>
        <taxon>Fungi</taxon>
        <taxon>Dikarya</taxon>
        <taxon>Basidiomycota</taxon>
        <taxon>Agaricomycotina</taxon>
        <taxon>Agaricomycetes</taxon>
        <taxon>Polyporales</taxon>
        <taxon>Polyporaceae</taxon>
        <taxon>Trametes</taxon>
    </lineage>
</organism>
<name>A0A1Y2I919_TRAC3</name>
<evidence type="ECO:0000256" key="1">
    <source>
        <dbReference type="SAM" id="MobiDB-lite"/>
    </source>
</evidence>
<reference evidence="2 3" key="1">
    <citation type="journal article" date="2015" name="Biotechnol. Biofuels">
        <title>Enhanced degradation of softwood versus hardwood by the white-rot fungus Pycnoporus coccineus.</title>
        <authorList>
            <person name="Couturier M."/>
            <person name="Navarro D."/>
            <person name="Chevret D."/>
            <person name="Henrissat B."/>
            <person name="Piumi F."/>
            <person name="Ruiz-Duenas F.J."/>
            <person name="Martinez A.T."/>
            <person name="Grigoriev I.V."/>
            <person name="Riley R."/>
            <person name="Lipzen A."/>
            <person name="Berrin J.G."/>
            <person name="Master E.R."/>
            <person name="Rosso M.N."/>
        </authorList>
    </citation>
    <scope>NUCLEOTIDE SEQUENCE [LARGE SCALE GENOMIC DNA]</scope>
    <source>
        <strain evidence="2 3">BRFM310</strain>
    </source>
</reference>
<dbReference type="EMBL" id="KZ084155">
    <property type="protein sequence ID" value="OSC97203.1"/>
    <property type="molecule type" value="Genomic_DNA"/>
</dbReference>
<dbReference type="Proteomes" id="UP000193067">
    <property type="component" value="Unassembled WGS sequence"/>
</dbReference>
<evidence type="ECO:0000313" key="3">
    <source>
        <dbReference type="Proteomes" id="UP000193067"/>
    </source>
</evidence>
<sequence length="238" mass="26487">MSKSSRTVNPRPRMRTTLRQLWTRWPLDWTPQPQTRPISRHGRRLEERLRLHGHMTRRRRESKLRSPRSPPLSFHHDSTKAARLTPYRTPAPAGGRSTLVSGLRSEHSNPSRSTLAGSGLNRPRVAPEIQSPHRSPRGAPERPRLVRARRGAHRGGVRGLWDTAQGSGARFSAPVAACGLSAGPPWGKCGRDVLQCTSRLAFMGPRALAKLDSDYSGAVVPFMCNFFLSSALREPSMD</sequence>
<proteinExistence type="predicted"/>
<feature type="compositionally biased region" description="Basic residues" evidence="1">
    <location>
        <begin position="145"/>
        <end position="156"/>
    </location>
</feature>
<gene>
    <name evidence="2" type="ORF">PYCCODRAFT_1185289</name>
</gene>
<feature type="compositionally biased region" description="Basic residues" evidence="1">
    <location>
        <begin position="51"/>
        <end position="66"/>
    </location>
</feature>
<evidence type="ECO:0000313" key="2">
    <source>
        <dbReference type="EMBL" id="OSC97203.1"/>
    </source>
</evidence>
<accession>A0A1Y2I919</accession>